<dbReference type="SMART" id="SM00829">
    <property type="entry name" value="PKS_ER"/>
    <property type="match status" value="1"/>
</dbReference>
<dbReference type="AlphaFoldDB" id="A0A1T4R427"/>
<keyword evidence="1" id="KW-0521">NADP</keyword>
<gene>
    <name evidence="4" type="ORF">SAMN02745126_03524</name>
</gene>
<evidence type="ECO:0000313" key="5">
    <source>
        <dbReference type="Proteomes" id="UP000190092"/>
    </source>
</evidence>
<dbReference type="Pfam" id="PF08240">
    <property type="entry name" value="ADH_N"/>
    <property type="match status" value="1"/>
</dbReference>
<feature type="domain" description="Enoyl reductase (ER)" evidence="3">
    <location>
        <begin position="10"/>
        <end position="322"/>
    </location>
</feature>
<keyword evidence="5" id="KW-1185">Reference proteome</keyword>
<dbReference type="RefSeq" id="WP_085935224.1">
    <property type="nucleotide sequence ID" value="NZ_FUWJ01000004.1"/>
</dbReference>
<dbReference type="InterPro" id="IPR013149">
    <property type="entry name" value="ADH-like_C"/>
</dbReference>
<dbReference type="PANTHER" id="PTHR48106:SF13">
    <property type="entry name" value="QUINONE OXIDOREDUCTASE-RELATED"/>
    <property type="match status" value="1"/>
</dbReference>
<name>A0A1T4R427_9HYPH</name>
<dbReference type="Gene3D" id="3.90.180.10">
    <property type="entry name" value="Medium-chain alcohol dehydrogenases, catalytic domain"/>
    <property type="match status" value="1"/>
</dbReference>
<evidence type="ECO:0000256" key="1">
    <source>
        <dbReference type="ARBA" id="ARBA00022857"/>
    </source>
</evidence>
<dbReference type="Gene3D" id="3.40.50.720">
    <property type="entry name" value="NAD(P)-binding Rossmann-like Domain"/>
    <property type="match status" value="1"/>
</dbReference>
<dbReference type="GO" id="GO:0003960">
    <property type="term" value="F:quinone reductase (NADPH) activity"/>
    <property type="evidence" value="ECO:0007669"/>
    <property type="project" value="TreeGrafter"/>
</dbReference>
<dbReference type="GO" id="GO:0070402">
    <property type="term" value="F:NADPH binding"/>
    <property type="evidence" value="ECO:0007669"/>
    <property type="project" value="TreeGrafter"/>
</dbReference>
<organism evidence="4 5">
    <name type="scientific">Enhydrobacter aerosaccus</name>
    <dbReference type="NCBI Taxonomy" id="225324"/>
    <lineage>
        <taxon>Bacteria</taxon>
        <taxon>Pseudomonadati</taxon>
        <taxon>Pseudomonadota</taxon>
        <taxon>Alphaproteobacteria</taxon>
        <taxon>Hyphomicrobiales</taxon>
        <taxon>Enhydrobacter</taxon>
    </lineage>
</organism>
<evidence type="ECO:0000313" key="4">
    <source>
        <dbReference type="EMBL" id="SKA10418.1"/>
    </source>
</evidence>
<evidence type="ECO:0000259" key="3">
    <source>
        <dbReference type="SMART" id="SM00829"/>
    </source>
</evidence>
<dbReference type="OrthoDB" id="9809185at2"/>
<protein>
    <submittedName>
        <fullName evidence="4">NADPH2:quinone reductase</fullName>
    </submittedName>
</protein>
<dbReference type="Pfam" id="PF00107">
    <property type="entry name" value="ADH_zinc_N"/>
    <property type="match status" value="1"/>
</dbReference>
<dbReference type="PANTHER" id="PTHR48106">
    <property type="entry name" value="QUINONE OXIDOREDUCTASE PIG3-RELATED"/>
    <property type="match status" value="1"/>
</dbReference>
<keyword evidence="2" id="KW-0560">Oxidoreductase</keyword>
<dbReference type="SUPFAM" id="SSF51735">
    <property type="entry name" value="NAD(P)-binding Rossmann-fold domains"/>
    <property type="match status" value="1"/>
</dbReference>
<dbReference type="Proteomes" id="UP000190092">
    <property type="component" value="Unassembled WGS sequence"/>
</dbReference>
<sequence length="326" mass="34436">MKAVVIHATGGPEQLVVAELPDPVPGPGEVLVDVAYAGCNWADTQVRMGIYPHAMTYPMVLGFEVSGTVAALGPEVHGVAIGERVASFPDKGGAYAEKCVAPAAGLIKLPADVPLDVGAAFPIQALTAYHMLFTVYRLKPGDTVLVNAIGGGVGLMCTQLAVQAGARVIGTTGTPGKEQRALEYGAARVVVTSGEDFETAVLEFTHGKGVDLAIDSYGATMLDRTFNVVRKLGHVISIGEAEGQPFKNIRERILPRSQTFTRLHLGHVDQTSPEWKAGIDHVVSGIEQGWLKVPIEGVFALDRAADMHRCLEGRQVAGKLLLKAGD</sequence>
<dbReference type="SUPFAM" id="SSF50129">
    <property type="entry name" value="GroES-like"/>
    <property type="match status" value="1"/>
</dbReference>
<dbReference type="EMBL" id="FUWJ01000004">
    <property type="protein sequence ID" value="SKA10418.1"/>
    <property type="molecule type" value="Genomic_DNA"/>
</dbReference>
<dbReference type="STRING" id="225324.SAMN02745126_03524"/>
<reference evidence="5" key="1">
    <citation type="submission" date="2017-02" db="EMBL/GenBank/DDBJ databases">
        <authorList>
            <person name="Varghese N."/>
            <person name="Submissions S."/>
        </authorList>
    </citation>
    <scope>NUCLEOTIDE SEQUENCE [LARGE SCALE GENOMIC DNA]</scope>
    <source>
        <strain evidence="5">ATCC 27094</strain>
    </source>
</reference>
<dbReference type="InterPro" id="IPR011032">
    <property type="entry name" value="GroES-like_sf"/>
</dbReference>
<dbReference type="InterPro" id="IPR036291">
    <property type="entry name" value="NAD(P)-bd_dom_sf"/>
</dbReference>
<evidence type="ECO:0000256" key="2">
    <source>
        <dbReference type="ARBA" id="ARBA00023002"/>
    </source>
</evidence>
<dbReference type="GO" id="GO:0035925">
    <property type="term" value="F:mRNA 3'-UTR AU-rich region binding"/>
    <property type="evidence" value="ECO:0007669"/>
    <property type="project" value="TreeGrafter"/>
</dbReference>
<dbReference type="InterPro" id="IPR020843">
    <property type="entry name" value="ER"/>
</dbReference>
<dbReference type="GO" id="GO:0005829">
    <property type="term" value="C:cytosol"/>
    <property type="evidence" value="ECO:0007669"/>
    <property type="project" value="TreeGrafter"/>
</dbReference>
<dbReference type="InterPro" id="IPR013154">
    <property type="entry name" value="ADH-like_N"/>
</dbReference>
<proteinExistence type="predicted"/>
<accession>A0A1T4R427</accession>